<comment type="similarity">
    <text evidence="3">Belongs to the MNN1/MNT family.</text>
</comment>
<keyword evidence="8" id="KW-1185">Reference proteome</keyword>
<comment type="subcellular location">
    <subcellularLocation>
        <location evidence="1">Golgi apparatus</location>
    </subcellularLocation>
</comment>
<organism evidence="7 8">
    <name type="scientific">Saccharomycodes ludwigii</name>
    <dbReference type="NCBI Taxonomy" id="36035"/>
    <lineage>
        <taxon>Eukaryota</taxon>
        <taxon>Fungi</taxon>
        <taxon>Dikarya</taxon>
        <taxon>Ascomycota</taxon>
        <taxon>Saccharomycotina</taxon>
        <taxon>Saccharomycetes</taxon>
        <taxon>Saccharomycodales</taxon>
        <taxon>Saccharomycodaceae</taxon>
        <taxon>Saccharomycodes</taxon>
    </lineage>
</organism>
<evidence type="ECO:0000256" key="3">
    <source>
        <dbReference type="ARBA" id="ARBA00009105"/>
    </source>
</evidence>
<evidence type="ECO:0000313" key="7">
    <source>
        <dbReference type="EMBL" id="SSD58954.1"/>
    </source>
</evidence>
<evidence type="ECO:0000256" key="5">
    <source>
        <dbReference type="ARBA" id="ARBA00023034"/>
    </source>
</evidence>
<evidence type="ECO:0000256" key="2">
    <source>
        <dbReference type="ARBA" id="ARBA00004922"/>
    </source>
</evidence>
<dbReference type="InterPro" id="IPR029044">
    <property type="entry name" value="Nucleotide-diphossugar_trans"/>
</dbReference>
<dbReference type="AlphaFoldDB" id="A0A376B3A9"/>
<dbReference type="GO" id="GO:0046354">
    <property type="term" value="P:mannan biosynthetic process"/>
    <property type="evidence" value="ECO:0007669"/>
    <property type="project" value="TreeGrafter"/>
</dbReference>
<evidence type="ECO:0000313" key="8">
    <source>
        <dbReference type="Proteomes" id="UP000262825"/>
    </source>
</evidence>
<dbReference type="VEuPathDB" id="FungiDB:SCODWIG_00715"/>
<dbReference type="PANTHER" id="PTHR31646:SF6">
    <property type="entry name" value="ALPHA-1,2-MANNOSYLTRANSFERASE MNN5"/>
    <property type="match status" value="1"/>
</dbReference>
<gene>
    <name evidence="7" type="ORF">SCODWIG_00715</name>
</gene>
<dbReference type="SUPFAM" id="SSF53448">
    <property type="entry name" value="Nucleotide-diphospho-sugar transferases"/>
    <property type="match status" value="1"/>
</dbReference>
<keyword evidence="5" id="KW-0333">Golgi apparatus</keyword>
<dbReference type="GO" id="GO:0005794">
    <property type="term" value="C:Golgi apparatus"/>
    <property type="evidence" value="ECO:0007669"/>
    <property type="project" value="UniProtKB-SubCell"/>
</dbReference>
<accession>A0A376B3A9</accession>
<reference evidence="8" key="1">
    <citation type="submission" date="2018-06" db="EMBL/GenBank/DDBJ databases">
        <authorList>
            <person name="Guldener U."/>
        </authorList>
    </citation>
    <scope>NUCLEOTIDE SEQUENCE [LARGE SCALE GENOMIC DNA]</scope>
    <source>
        <strain evidence="8">UTAD17</strain>
    </source>
</reference>
<evidence type="ECO:0000256" key="4">
    <source>
        <dbReference type="ARBA" id="ARBA00022679"/>
    </source>
</evidence>
<dbReference type="FunFam" id="3.90.550.10:FF:000177">
    <property type="entry name" value="MNN5p Alpha-1,2-mannosyltransferase"/>
    <property type="match status" value="1"/>
</dbReference>
<keyword evidence="6" id="KW-0325">Glycoprotein</keyword>
<dbReference type="InterPro" id="IPR022751">
    <property type="entry name" value="Alpha_mannosyltransferase"/>
</dbReference>
<keyword evidence="4 7" id="KW-0808">Transferase</keyword>
<dbReference type="Proteomes" id="UP000262825">
    <property type="component" value="Unassembled WGS sequence"/>
</dbReference>
<dbReference type="EMBL" id="UFAJ01000070">
    <property type="protein sequence ID" value="SSD58954.1"/>
    <property type="molecule type" value="Genomic_DNA"/>
</dbReference>
<protein>
    <submittedName>
        <fullName evidence="7">Related to Alpha-1,2-mannosyltransferase MNN5</fullName>
    </submittedName>
</protein>
<proteinExistence type="inferred from homology"/>
<evidence type="ECO:0000256" key="1">
    <source>
        <dbReference type="ARBA" id="ARBA00004555"/>
    </source>
</evidence>
<dbReference type="GO" id="GO:0000026">
    <property type="term" value="F:alpha-1,2-mannosyltransferase activity"/>
    <property type="evidence" value="ECO:0007669"/>
    <property type="project" value="TreeGrafter"/>
</dbReference>
<dbReference type="Pfam" id="PF11051">
    <property type="entry name" value="Mannosyl_trans3"/>
    <property type="match status" value="1"/>
</dbReference>
<comment type="pathway">
    <text evidence="2">Protein modification; protein glycosylation.</text>
</comment>
<dbReference type="PANTHER" id="PTHR31646">
    <property type="entry name" value="ALPHA-1,2-MANNOSYLTRANSFERASE MNN2"/>
    <property type="match status" value="1"/>
</dbReference>
<evidence type="ECO:0000256" key="6">
    <source>
        <dbReference type="ARBA" id="ARBA00023180"/>
    </source>
</evidence>
<sequence length="600" mass="70428">MFLSGKKRLKKILLATTVIIVIAKLLLDHHTIRSMPEKKTPNDDFYYSLVNHLKTYKPIALEETSIENKKNLRTKNCKMADMSLFDDRVNNLAVYNNLNECYSLPDSIFDNLESNHWGFVNKIKTDLQKKYHHPSSSSKKTKEKDDNESDIGIVTVGGGKYSVLAYNSIRSMRKFGTTLPVEVFIPEVDKVGEEDFCFNVLPKLNAKCIFLSDVLPDSLLEDPDFKFDRFQFKVWALLISTFRHVAFIDADNYLISNLDDFNNQTSYLENGLVIWPDMWARVTPPTFYKLIHKHIDLNENPIRNVGDSITPFEIQYPEYKDNRMTYDDAANKIRMHNFKNTLSDPTSESGQMLMDKVRHLDTLLLSLYYNVYGPAWYYNMFSLGGAGEGDKETFIGAAFALDNPYYQIKSGMGITGFFKQKKEGGNGEYRGCGLLQVDFEKDYQHYYNYVRKNSEKLVQDDLFGNDDNDPIKKYNKGRIFYDKWMKDENNGKNLEYMFVHASLNKFDPWRLYKDREFAYDRDGVTPYRQFRDLKRMKYFDIELFAFEELEKVMCHDEQRIDFKYYQDKKNTDDWPKICLELSKRVEFLKETHDSAVKPEI</sequence>
<name>A0A376B3A9_9ASCO</name>
<keyword evidence="7" id="KW-0328">Glycosyltransferase</keyword>